<accession>A0ACD3AU37</accession>
<sequence>MALPSPSLSLKSVVVAAVNNSCRLVFPIVTLTQPGLHCYTIDRARPSQPPPRPSASVLKGDPTESLFNQCACTRGSRRPEWGSGTDQEVQNIVTGTNTNKRWSSPWKGLKKATARGSTSLRGEPGELVWRTKLARDQHSGTPMKSNPTLWTLTSKISKPISCMTVLIKTFDINLDPSLVVVIDLSRRPLETFAIEQSANEFCHSRTYCDRNMVHTYLKNYDIGVCVFNLNGSTRTHQKARRKHWWKIFWLKLGPVDRQEHFIPSPNEPNTSDKIRQFLAYGPFNAGSIGACPPELPNPRLHPLPARGFVTSARAPSDYDPIADGMLASDVKKVYLSQGELGGASAGNDEFSLGDEVGKMFLAVESK</sequence>
<gene>
    <name evidence="1" type="ORF">BDN72DRAFT_857825</name>
</gene>
<reference evidence="1 2" key="1">
    <citation type="journal article" date="2019" name="Nat. Ecol. Evol.">
        <title>Megaphylogeny resolves global patterns of mushroom evolution.</title>
        <authorList>
            <person name="Varga T."/>
            <person name="Krizsan K."/>
            <person name="Foldi C."/>
            <person name="Dima B."/>
            <person name="Sanchez-Garcia M."/>
            <person name="Sanchez-Ramirez S."/>
            <person name="Szollosi G.J."/>
            <person name="Szarkandi J.G."/>
            <person name="Papp V."/>
            <person name="Albert L."/>
            <person name="Andreopoulos W."/>
            <person name="Angelini C."/>
            <person name="Antonin V."/>
            <person name="Barry K.W."/>
            <person name="Bougher N.L."/>
            <person name="Buchanan P."/>
            <person name="Buyck B."/>
            <person name="Bense V."/>
            <person name="Catcheside P."/>
            <person name="Chovatia M."/>
            <person name="Cooper J."/>
            <person name="Damon W."/>
            <person name="Desjardin D."/>
            <person name="Finy P."/>
            <person name="Geml J."/>
            <person name="Haridas S."/>
            <person name="Hughes K."/>
            <person name="Justo A."/>
            <person name="Karasinski D."/>
            <person name="Kautmanova I."/>
            <person name="Kiss B."/>
            <person name="Kocsube S."/>
            <person name="Kotiranta H."/>
            <person name="LaButti K.M."/>
            <person name="Lechner B.E."/>
            <person name="Liimatainen K."/>
            <person name="Lipzen A."/>
            <person name="Lukacs Z."/>
            <person name="Mihaltcheva S."/>
            <person name="Morgado L.N."/>
            <person name="Niskanen T."/>
            <person name="Noordeloos M.E."/>
            <person name="Ohm R.A."/>
            <person name="Ortiz-Santana B."/>
            <person name="Ovrebo C."/>
            <person name="Racz N."/>
            <person name="Riley R."/>
            <person name="Savchenko A."/>
            <person name="Shiryaev A."/>
            <person name="Soop K."/>
            <person name="Spirin V."/>
            <person name="Szebenyi C."/>
            <person name="Tomsovsky M."/>
            <person name="Tulloss R.E."/>
            <person name="Uehling J."/>
            <person name="Grigoriev I.V."/>
            <person name="Vagvolgyi C."/>
            <person name="Papp T."/>
            <person name="Martin F.M."/>
            <person name="Miettinen O."/>
            <person name="Hibbett D.S."/>
            <person name="Nagy L.G."/>
        </authorList>
    </citation>
    <scope>NUCLEOTIDE SEQUENCE [LARGE SCALE GENOMIC DNA]</scope>
    <source>
        <strain evidence="1 2">NL-1719</strain>
    </source>
</reference>
<evidence type="ECO:0000313" key="1">
    <source>
        <dbReference type="EMBL" id="TFK69238.1"/>
    </source>
</evidence>
<keyword evidence="2" id="KW-1185">Reference proteome</keyword>
<dbReference type="EMBL" id="ML208334">
    <property type="protein sequence ID" value="TFK69238.1"/>
    <property type="molecule type" value="Genomic_DNA"/>
</dbReference>
<organism evidence="1 2">
    <name type="scientific">Pluteus cervinus</name>
    <dbReference type="NCBI Taxonomy" id="181527"/>
    <lineage>
        <taxon>Eukaryota</taxon>
        <taxon>Fungi</taxon>
        <taxon>Dikarya</taxon>
        <taxon>Basidiomycota</taxon>
        <taxon>Agaricomycotina</taxon>
        <taxon>Agaricomycetes</taxon>
        <taxon>Agaricomycetidae</taxon>
        <taxon>Agaricales</taxon>
        <taxon>Pluteineae</taxon>
        <taxon>Pluteaceae</taxon>
        <taxon>Pluteus</taxon>
    </lineage>
</organism>
<proteinExistence type="predicted"/>
<protein>
    <submittedName>
        <fullName evidence="1">Uncharacterized protein</fullName>
    </submittedName>
</protein>
<name>A0ACD3AU37_9AGAR</name>
<dbReference type="Proteomes" id="UP000308600">
    <property type="component" value="Unassembled WGS sequence"/>
</dbReference>
<evidence type="ECO:0000313" key="2">
    <source>
        <dbReference type="Proteomes" id="UP000308600"/>
    </source>
</evidence>